<dbReference type="SMART" id="SM00360">
    <property type="entry name" value="RRM"/>
    <property type="match status" value="1"/>
</dbReference>
<accession>A0A7R9PZE1</accession>
<evidence type="ECO:0000256" key="1">
    <source>
        <dbReference type="ARBA" id="ARBA00022884"/>
    </source>
</evidence>
<dbReference type="InterPro" id="IPR012677">
    <property type="entry name" value="Nucleotide-bd_a/b_plait_sf"/>
</dbReference>
<sequence>MGVMEDEDVLQLLTGDDEFDADIDEDAEKELLRDDESIAADVSVSQKHKFETNESIDDEDDDDDRDNARRGRFKSERIMSLVSVPTRRQEIPDNLESVKVNEKFKTQQNRNHHNNRRHNNNMNNDYSNQQKYRNSRHNQNLANDSQNRHNYHQNKGLLPLPPPMIGQHSSPVHPPQQPMHTINTNVFGQQNNPNPNPINTIHVNPHFRARTPNQFELSQTARPQEKQQYIPPEHQPFRPPEQQYRPPEPQFRPQMSAGIQSIPQFPQNINNSQQLPFNPQMDHHMRPQFMANNMPFNDHNIPQMSHQIRPQQQPLLSQPMHQHIQMDNQWRGGSNVHMYPMQHNLGQQLIPQQMPLNRPPIHSNPMLNSSQAPQQHNFAPNNNQAFNPNYQSNQQIVTQTPPNHPSLQMHNNYNPQQHYPLMESQRFPVQHNYNQIQSLGPQNSQTFQSPSNQQMFNTQNNGIHMNQLRQISPQIRPHLNKRPANQSSQDNRSQKAFAEEQQLRAEALKAAQMRTKRAKQVLTKKQQNVKEVPIVRNANAVESQQNVANREMEASVGVDEEYKKKLEEQKRLREEILRRKEERRKATAAQRLQASDGVKPVPQIQPIKAPPLQTMNTPVKTQPQQQIATLLNRSPQLAKPPQQQMRRVINKPVLNRVVVNPNQKRSVLMKGLATSTNELTIRKLCKPIGAIESCKIVTIGGQRSGTVTFMRRQDAVAFQSKYDHTLLDLCVIQVSLI</sequence>
<evidence type="ECO:0000256" key="2">
    <source>
        <dbReference type="SAM" id="Coils"/>
    </source>
</evidence>
<feature type="compositionally biased region" description="Basic residues" evidence="3">
    <location>
        <begin position="110"/>
        <end position="119"/>
    </location>
</feature>
<evidence type="ECO:0000256" key="3">
    <source>
        <dbReference type="SAM" id="MobiDB-lite"/>
    </source>
</evidence>
<dbReference type="CDD" id="cd00590">
    <property type="entry name" value="RRM_SF"/>
    <property type="match status" value="1"/>
</dbReference>
<evidence type="ECO:0000259" key="4">
    <source>
        <dbReference type="SMART" id="SM00360"/>
    </source>
</evidence>
<keyword evidence="6" id="KW-1185">Reference proteome</keyword>
<dbReference type="GO" id="GO:0003723">
    <property type="term" value="F:RNA binding"/>
    <property type="evidence" value="ECO:0007669"/>
    <property type="project" value="UniProtKB-KW"/>
</dbReference>
<dbReference type="InterPro" id="IPR000504">
    <property type="entry name" value="RRM_dom"/>
</dbReference>
<dbReference type="Proteomes" id="UP000759131">
    <property type="component" value="Unassembled WGS sequence"/>
</dbReference>
<reference evidence="5" key="1">
    <citation type="submission" date="2020-11" db="EMBL/GenBank/DDBJ databases">
        <authorList>
            <person name="Tran Van P."/>
        </authorList>
    </citation>
    <scope>NUCLEOTIDE SEQUENCE</scope>
</reference>
<proteinExistence type="predicted"/>
<feature type="region of interest" description="Disordered" evidence="3">
    <location>
        <begin position="89"/>
        <end position="183"/>
    </location>
</feature>
<feature type="region of interest" description="Disordered" evidence="3">
    <location>
        <begin position="218"/>
        <end position="246"/>
    </location>
</feature>
<dbReference type="PANTHER" id="PTHR22014">
    <property type="entry name" value="RNA-BINDING PROTEIN 33"/>
    <property type="match status" value="1"/>
</dbReference>
<keyword evidence="1" id="KW-0694">RNA-binding</keyword>
<feature type="region of interest" description="Disordered" evidence="3">
    <location>
        <begin position="586"/>
        <end position="617"/>
    </location>
</feature>
<feature type="region of interest" description="Disordered" evidence="3">
    <location>
        <begin position="478"/>
        <end position="498"/>
    </location>
</feature>
<feature type="coiled-coil region" evidence="2">
    <location>
        <begin position="559"/>
        <end position="586"/>
    </location>
</feature>
<gene>
    <name evidence="5" type="ORF">OSB1V03_LOCUS6096</name>
</gene>
<dbReference type="OrthoDB" id="6514954at2759"/>
<feature type="region of interest" description="Disordered" evidence="3">
    <location>
        <begin position="1"/>
        <end position="72"/>
    </location>
</feature>
<protein>
    <recommendedName>
        <fullName evidence="4">RRM domain-containing protein</fullName>
    </recommendedName>
</protein>
<dbReference type="PANTHER" id="PTHR22014:SF2">
    <property type="entry name" value="RNA-BINDING PROTEIN 33"/>
    <property type="match status" value="1"/>
</dbReference>
<dbReference type="EMBL" id="CAJPIZ010003232">
    <property type="protein sequence ID" value="CAG2106094.1"/>
    <property type="molecule type" value="Genomic_DNA"/>
</dbReference>
<feature type="compositionally biased region" description="Polar residues" evidence="3">
    <location>
        <begin position="125"/>
        <end position="145"/>
    </location>
</feature>
<feature type="compositionally biased region" description="Acidic residues" evidence="3">
    <location>
        <begin position="54"/>
        <end position="65"/>
    </location>
</feature>
<dbReference type="EMBL" id="OC857807">
    <property type="protein sequence ID" value="CAD7625664.1"/>
    <property type="molecule type" value="Genomic_DNA"/>
</dbReference>
<keyword evidence="2" id="KW-0175">Coiled coil</keyword>
<feature type="compositionally biased region" description="Acidic residues" evidence="3">
    <location>
        <begin position="1"/>
        <end position="28"/>
    </location>
</feature>
<dbReference type="InterPro" id="IPR039878">
    <property type="entry name" value="RBM33"/>
</dbReference>
<organism evidence="5">
    <name type="scientific">Medioppia subpectinata</name>
    <dbReference type="NCBI Taxonomy" id="1979941"/>
    <lineage>
        <taxon>Eukaryota</taxon>
        <taxon>Metazoa</taxon>
        <taxon>Ecdysozoa</taxon>
        <taxon>Arthropoda</taxon>
        <taxon>Chelicerata</taxon>
        <taxon>Arachnida</taxon>
        <taxon>Acari</taxon>
        <taxon>Acariformes</taxon>
        <taxon>Sarcoptiformes</taxon>
        <taxon>Oribatida</taxon>
        <taxon>Brachypylina</taxon>
        <taxon>Oppioidea</taxon>
        <taxon>Oppiidae</taxon>
        <taxon>Medioppia</taxon>
    </lineage>
</organism>
<feature type="domain" description="RRM" evidence="4">
    <location>
        <begin position="666"/>
        <end position="735"/>
    </location>
</feature>
<dbReference type="Gene3D" id="3.30.70.330">
    <property type="match status" value="1"/>
</dbReference>
<evidence type="ECO:0000313" key="6">
    <source>
        <dbReference type="Proteomes" id="UP000759131"/>
    </source>
</evidence>
<dbReference type="AlphaFoldDB" id="A0A7R9PZE1"/>
<dbReference type="InterPro" id="IPR035979">
    <property type="entry name" value="RBD_domain_sf"/>
</dbReference>
<evidence type="ECO:0000313" key="5">
    <source>
        <dbReference type="EMBL" id="CAD7625664.1"/>
    </source>
</evidence>
<name>A0A7R9PZE1_9ACAR</name>
<dbReference type="Pfam" id="PF00076">
    <property type="entry name" value="RRM_1"/>
    <property type="match status" value="1"/>
</dbReference>
<dbReference type="SUPFAM" id="SSF54928">
    <property type="entry name" value="RNA-binding domain, RBD"/>
    <property type="match status" value="1"/>
</dbReference>